<evidence type="ECO:0000313" key="1">
    <source>
        <dbReference type="EMBL" id="HJB75219.1"/>
    </source>
</evidence>
<dbReference type="EMBL" id="DWXN01000012">
    <property type="protein sequence ID" value="HJB75219.1"/>
    <property type="molecule type" value="Genomic_DNA"/>
</dbReference>
<sequence>MKFIKAEHYMGNDEDSFMLCEKEIAEYNWYFDETVRRCFTKKFVTEYFKLHGFIRYSIHYLKRIDF</sequence>
<dbReference type="AlphaFoldDB" id="A0A9D2MJJ7"/>
<evidence type="ECO:0000313" key="2">
    <source>
        <dbReference type="Proteomes" id="UP000823877"/>
    </source>
</evidence>
<protein>
    <submittedName>
        <fullName evidence="1">Uncharacterized protein</fullName>
    </submittedName>
</protein>
<organism evidence="1 2">
    <name type="scientific">Candidatus Eubacterium faecale</name>
    <dbReference type="NCBI Taxonomy" id="2838568"/>
    <lineage>
        <taxon>Bacteria</taxon>
        <taxon>Bacillati</taxon>
        <taxon>Bacillota</taxon>
        <taxon>Clostridia</taxon>
        <taxon>Eubacteriales</taxon>
        <taxon>Eubacteriaceae</taxon>
        <taxon>Eubacterium</taxon>
    </lineage>
</organism>
<name>A0A9D2MJJ7_9FIRM</name>
<accession>A0A9D2MJJ7</accession>
<reference evidence="1" key="2">
    <citation type="submission" date="2021-04" db="EMBL/GenBank/DDBJ databases">
        <authorList>
            <person name="Gilroy R."/>
        </authorList>
    </citation>
    <scope>NUCLEOTIDE SEQUENCE</scope>
    <source>
        <strain evidence="1">CHK188-16595</strain>
    </source>
</reference>
<gene>
    <name evidence="1" type="ORF">IAA37_06050</name>
</gene>
<reference evidence="1" key="1">
    <citation type="journal article" date="2021" name="PeerJ">
        <title>Extensive microbial diversity within the chicken gut microbiome revealed by metagenomics and culture.</title>
        <authorList>
            <person name="Gilroy R."/>
            <person name="Ravi A."/>
            <person name="Getino M."/>
            <person name="Pursley I."/>
            <person name="Horton D.L."/>
            <person name="Alikhan N.F."/>
            <person name="Baker D."/>
            <person name="Gharbi K."/>
            <person name="Hall N."/>
            <person name="Watson M."/>
            <person name="Adriaenssens E.M."/>
            <person name="Foster-Nyarko E."/>
            <person name="Jarju S."/>
            <person name="Secka A."/>
            <person name="Antonio M."/>
            <person name="Oren A."/>
            <person name="Chaudhuri R.R."/>
            <person name="La Ragione R."/>
            <person name="Hildebrand F."/>
            <person name="Pallen M.J."/>
        </authorList>
    </citation>
    <scope>NUCLEOTIDE SEQUENCE</scope>
    <source>
        <strain evidence="1">CHK188-16595</strain>
    </source>
</reference>
<comment type="caution">
    <text evidence="1">The sequence shown here is derived from an EMBL/GenBank/DDBJ whole genome shotgun (WGS) entry which is preliminary data.</text>
</comment>
<dbReference type="Proteomes" id="UP000823877">
    <property type="component" value="Unassembled WGS sequence"/>
</dbReference>
<proteinExistence type="predicted"/>